<feature type="transmembrane region" description="Helical" evidence="1">
    <location>
        <begin position="27"/>
        <end position="43"/>
    </location>
</feature>
<sequence length="406" mass="47184">MLFMVSTIIVLTSRFWGINTSLSMRYFIMAIWDLYFMLSYFSYREKTYKKYVIKNNFWLTIMPFVIFSIYTLIIWGIGSNAEFENFIKLCSTLLYLILAYGYACTAFYLFKAEGIDFIFWSGVISYMSGSVFYLIVSYGLNGLISYIKSLITGETNTANFAMEVHDLTFAMGVFFLYYVFFENKNTKKHKIKIIVSLILIFMGLKRIELLALSGAILVYYVLLKWGKKIQIRALVCTICATVISLVFIYIIDTGILALLMSNLGITDDGARLSFYLYSSKFYELGLGYVGTGWTWFSKYFFNLYLSHFRLNGGRIAASLHSDILTIYIEVGCIVFIIWMFWLFFVKPIRLTKKFGLKTGECVLLLTIYMFILYLTDNTLTYPDTQMIFLLVPMIVSWVDNQQRISE</sequence>
<organism evidence="2 3">
    <name type="scientific">Enterococcus faecium</name>
    <name type="common">Streptococcus faecium</name>
    <dbReference type="NCBI Taxonomy" id="1352"/>
    <lineage>
        <taxon>Bacteria</taxon>
        <taxon>Bacillati</taxon>
        <taxon>Bacillota</taxon>
        <taxon>Bacilli</taxon>
        <taxon>Lactobacillales</taxon>
        <taxon>Enterococcaceae</taxon>
        <taxon>Enterococcus</taxon>
    </lineage>
</organism>
<keyword evidence="1" id="KW-0812">Transmembrane</keyword>
<evidence type="ECO:0000256" key="1">
    <source>
        <dbReference type="SAM" id="Phobius"/>
    </source>
</evidence>
<accession>A0ABD7LR31</accession>
<feature type="transmembrane region" description="Helical" evidence="1">
    <location>
        <begin position="193"/>
        <end position="223"/>
    </location>
</feature>
<feature type="transmembrane region" description="Helical" evidence="1">
    <location>
        <begin position="356"/>
        <end position="374"/>
    </location>
</feature>
<dbReference type="AlphaFoldDB" id="A0ABD7LR31"/>
<proteinExistence type="predicted"/>
<name>A0ABD7LR31_ENTFC</name>
<feature type="transmembrane region" description="Helical" evidence="1">
    <location>
        <begin position="281"/>
        <end position="304"/>
    </location>
</feature>
<evidence type="ECO:0000313" key="2">
    <source>
        <dbReference type="EMBL" id="SAM51125.1"/>
    </source>
</evidence>
<keyword evidence="1" id="KW-0472">Membrane</keyword>
<gene>
    <name evidence="2" type="ORF">DTPHA_602340</name>
</gene>
<evidence type="ECO:0000313" key="3">
    <source>
        <dbReference type="Proteomes" id="UP000183509"/>
    </source>
</evidence>
<reference evidence="2 3" key="1">
    <citation type="submission" date="2016-04" db="EMBL/GenBank/DDBJ databases">
        <authorList>
            <person name="Millard A."/>
        </authorList>
    </citation>
    <scope>NUCLEOTIDE SEQUENCE [LARGE SCALE GENOMIC DNA]</scope>
    <source>
        <strain evidence="2">Isolate 22</strain>
    </source>
</reference>
<protein>
    <submittedName>
        <fullName evidence="2">Uncharacterized protein</fullName>
    </submittedName>
</protein>
<dbReference type="Proteomes" id="UP000183509">
    <property type="component" value="Unassembled WGS sequence"/>
</dbReference>
<dbReference type="EMBL" id="FKLM01000052">
    <property type="protein sequence ID" value="SAM51125.1"/>
    <property type="molecule type" value="Genomic_DNA"/>
</dbReference>
<feature type="transmembrane region" description="Helical" evidence="1">
    <location>
        <begin position="55"/>
        <end position="77"/>
    </location>
</feature>
<feature type="transmembrane region" description="Helical" evidence="1">
    <location>
        <begin position="324"/>
        <end position="344"/>
    </location>
</feature>
<feature type="transmembrane region" description="Helical" evidence="1">
    <location>
        <begin position="229"/>
        <end position="260"/>
    </location>
</feature>
<feature type="transmembrane region" description="Helical" evidence="1">
    <location>
        <begin position="92"/>
        <end position="110"/>
    </location>
</feature>
<feature type="transmembrane region" description="Helical" evidence="1">
    <location>
        <begin position="160"/>
        <end position="181"/>
    </location>
</feature>
<keyword evidence="1" id="KW-1133">Transmembrane helix</keyword>
<feature type="transmembrane region" description="Helical" evidence="1">
    <location>
        <begin position="117"/>
        <end position="140"/>
    </location>
</feature>
<comment type="caution">
    <text evidence="2">The sequence shown here is derived from an EMBL/GenBank/DDBJ whole genome shotgun (WGS) entry which is preliminary data.</text>
</comment>